<feature type="domain" description="PEGA" evidence="1">
    <location>
        <begin position="27"/>
        <end position="66"/>
    </location>
</feature>
<dbReference type="EMBL" id="JRYO01000037">
    <property type="protein sequence ID" value="KHE93742.1"/>
    <property type="molecule type" value="Genomic_DNA"/>
</dbReference>
<dbReference type="PROSITE" id="PS51257">
    <property type="entry name" value="PROKAR_LIPOPROTEIN"/>
    <property type="match status" value="1"/>
</dbReference>
<dbReference type="AlphaFoldDB" id="A0A0B0EKZ9"/>
<organism evidence="2 3">
    <name type="scientific">Candidatus Scalindua brodae</name>
    <dbReference type="NCBI Taxonomy" id="237368"/>
    <lineage>
        <taxon>Bacteria</taxon>
        <taxon>Pseudomonadati</taxon>
        <taxon>Planctomycetota</taxon>
        <taxon>Candidatus Brocadiia</taxon>
        <taxon>Candidatus Brocadiales</taxon>
        <taxon>Candidatus Scalinduaceae</taxon>
        <taxon>Candidatus Scalindua</taxon>
    </lineage>
</organism>
<gene>
    <name evidence="2" type="ORF">SCABRO_00475</name>
</gene>
<name>A0A0B0EKZ9_9BACT</name>
<dbReference type="Pfam" id="PF08308">
    <property type="entry name" value="PEGA"/>
    <property type="match status" value="1"/>
</dbReference>
<dbReference type="InterPro" id="IPR013229">
    <property type="entry name" value="PEGA"/>
</dbReference>
<evidence type="ECO:0000259" key="1">
    <source>
        <dbReference type="Pfam" id="PF08308"/>
    </source>
</evidence>
<dbReference type="Proteomes" id="UP000030652">
    <property type="component" value="Unassembled WGS sequence"/>
</dbReference>
<reference evidence="2 3" key="1">
    <citation type="submission" date="2014-10" db="EMBL/GenBank/DDBJ databases">
        <title>Draft genome of anammox bacterium scalindua brodae, obtained using differential coverage binning of sequence data from two enrichment reactors.</title>
        <authorList>
            <person name="Speth D.R."/>
            <person name="Russ L."/>
            <person name="Kartal B."/>
            <person name="Op den Camp H.J."/>
            <person name="Dutilh B.E."/>
            <person name="Jetten M.S."/>
        </authorList>
    </citation>
    <scope>NUCLEOTIDE SEQUENCE [LARGE SCALE GENOMIC DNA]</scope>
    <source>
        <strain evidence="2">RU1</strain>
    </source>
</reference>
<accession>A0A0B0EKZ9</accession>
<proteinExistence type="predicted"/>
<dbReference type="eggNOG" id="ENOG5032UZG">
    <property type="taxonomic scope" value="Bacteria"/>
</dbReference>
<evidence type="ECO:0000313" key="2">
    <source>
        <dbReference type="EMBL" id="KHE93742.1"/>
    </source>
</evidence>
<protein>
    <recommendedName>
        <fullName evidence="1">PEGA domain-containing protein</fullName>
    </recommendedName>
</protein>
<evidence type="ECO:0000313" key="3">
    <source>
        <dbReference type="Proteomes" id="UP000030652"/>
    </source>
</evidence>
<comment type="caution">
    <text evidence="2">The sequence shown here is derived from an EMBL/GenBank/DDBJ whole genome shotgun (WGS) entry which is preliminary data.</text>
</comment>
<sequence>MIKTIRSFHFLILVATVFVFSGCVTRSITVKTNPSNALVYVDDKLIGESPVTTPFTFYGTRKIMIERKDEDGVLTHERTIAFEKIKAPVYEIFPLDFFSELVWPFEIKDEQVLSYNLVELDPLSIKERQAKMLKNAEDLRQRVDAPEF</sequence>